<dbReference type="RefSeq" id="WP_109712660.1">
    <property type="nucleotide sequence ID" value="NZ_PPED02000003.1"/>
</dbReference>
<organism evidence="1 2">
    <name type="scientific">Chryseobacterium phosphatilyticum</name>
    <dbReference type="NCBI Taxonomy" id="475075"/>
    <lineage>
        <taxon>Bacteria</taxon>
        <taxon>Pseudomonadati</taxon>
        <taxon>Bacteroidota</taxon>
        <taxon>Flavobacteriia</taxon>
        <taxon>Flavobacteriales</taxon>
        <taxon>Weeksellaceae</taxon>
        <taxon>Chryseobacterium group</taxon>
        <taxon>Chryseobacterium</taxon>
    </lineage>
</organism>
<dbReference type="NCBIfam" id="NF038158">
    <property type="entry name" value="lant_leader_L1b"/>
    <property type="match status" value="1"/>
</dbReference>
<dbReference type="AlphaFoldDB" id="A0A316X737"/>
<dbReference type="OrthoDB" id="1266681at2"/>
<evidence type="ECO:0000313" key="2">
    <source>
        <dbReference type="Proteomes" id="UP000236594"/>
    </source>
</evidence>
<proteinExistence type="predicted"/>
<dbReference type="EMBL" id="PPED02000003">
    <property type="protein sequence ID" value="PWN69039.1"/>
    <property type="molecule type" value="Genomic_DNA"/>
</dbReference>
<protein>
    <submittedName>
        <fullName evidence="1">Uncharacterized protein</fullName>
    </submittedName>
</protein>
<reference evidence="1 2" key="1">
    <citation type="submission" date="2018-04" db="EMBL/GenBank/DDBJ databases">
        <title>Draft Genome Sequence of Phosphate-Solubilizing Chryseobacterium sp. ISE14 that is a Biocontrol and Plant Growth-Promoting Rhizobacterium Isolated from Cucumber.</title>
        <authorList>
            <person name="Jeong J.-J."/>
            <person name="Sang M.K."/>
            <person name="Choi I.-G."/>
            <person name="Kim K.D."/>
        </authorList>
    </citation>
    <scope>NUCLEOTIDE SEQUENCE [LARGE SCALE GENOMIC DNA]</scope>
    <source>
        <strain evidence="1 2">ISE14</strain>
    </source>
</reference>
<evidence type="ECO:0000313" key="1">
    <source>
        <dbReference type="EMBL" id="PWN69039.1"/>
    </source>
</evidence>
<name>A0A316X737_9FLAO</name>
<comment type="caution">
    <text evidence="1">The sequence shown here is derived from an EMBL/GenBank/DDBJ whole genome shotgun (WGS) entry which is preliminary data.</text>
</comment>
<keyword evidence="2" id="KW-1185">Reference proteome</keyword>
<dbReference type="Proteomes" id="UP000236594">
    <property type="component" value="Unassembled WGS sequence"/>
</dbReference>
<gene>
    <name evidence="1" type="ORF">C1631_013295</name>
</gene>
<sequence length="73" mass="7879">MKNSNKKLTISKKNVQNLSKNNLLEIKGGKAIDIDDNVGLFTAGCSDGCMSRFMHTHLLNCSKANCTADCGNC</sequence>
<accession>A0A316X737</accession>